<dbReference type="RefSeq" id="XP_001242325.2">
    <property type="nucleotide sequence ID" value="XM_001242324.2"/>
</dbReference>
<keyword evidence="2" id="KW-1185">Reference proteome</keyword>
<sequence>MQQANGPDGMSSLHSQSFSTFSRSGGWKATFDAIRNHQNQIRMGLSTKLNLDITEQLSFDSLGATSNPVVHEIRWYDMHWNLAHHLSRSGELDASLREELTMMTPRDRDGEELLEAAIQHRSTVLPTSGANPGLKKGEQWVFGGQKGRINSDTPLLKLCSGG</sequence>
<organism evidence="1 2">
    <name type="scientific">Coccidioides immitis (strain RS)</name>
    <name type="common">Valley fever fungus</name>
    <dbReference type="NCBI Taxonomy" id="246410"/>
    <lineage>
        <taxon>Eukaryota</taxon>
        <taxon>Fungi</taxon>
        <taxon>Dikarya</taxon>
        <taxon>Ascomycota</taxon>
        <taxon>Pezizomycotina</taxon>
        <taxon>Eurotiomycetes</taxon>
        <taxon>Eurotiomycetidae</taxon>
        <taxon>Onygenales</taxon>
        <taxon>Onygenaceae</taxon>
        <taxon>Coccidioides</taxon>
    </lineage>
</organism>
<reference evidence="2" key="1">
    <citation type="journal article" date="2009" name="Genome Res.">
        <title>Comparative genomic analyses of the human fungal pathogens Coccidioides and their relatives.</title>
        <authorList>
            <person name="Sharpton T.J."/>
            <person name="Stajich J.E."/>
            <person name="Rounsley S.D."/>
            <person name="Gardner M.J."/>
            <person name="Wortman J.R."/>
            <person name="Jordar V.S."/>
            <person name="Maiti R."/>
            <person name="Kodira C.D."/>
            <person name="Neafsey D.E."/>
            <person name="Zeng Q."/>
            <person name="Hung C.-Y."/>
            <person name="McMahan C."/>
            <person name="Muszewska A."/>
            <person name="Grynberg M."/>
            <person name="Mandel M.A."/>
            <person name="Kellner E.M."/>
            <person name="Barker B.M."/>
            <person name="Galgiani J.N."/>
            <person name="Orbach M.J."/>
            <person name="Kirkland T.N."/>
            <person name="Cole G.T."/>
            <person name="Henn M.R."/>
            <person name="Birren B.W."/>
            <person name="Taylor J.W."/>
        </authorList>
    </citation>
    <scope>NUCLEOTIDE SEQUENCE [LARGE SCALE GENOMIC DNA]</scope>
    <source>
        <strain evidence="2">RS</strain>
    </source>
</reference>
<dbReference type="EMBL" id="GG704912">
    <property type="protein sequence ID" value="EAS30742.3"/>
    <property type="molecule type" value="Genomic_DNA"/>
</dbReference>
<accession>J3K7P7</accession>
<name>J3K7P7_COCIM</name>
<reference evidence="2" key="2">
    <citation type="journal article" date="2010" name="Genome Res.">
        <title>Population genomic sequencing of Coccidioides fungi reveals recent hybridization and transposon control.</title>
        <authorList>
            <person name="Neafsey D.E."/>
            <person name="Barker B.M."/>
            <person name="Sharpton T.J."/>
            <person name="Stajich J.E."/>
            <person name="Park D.J."/>
            <person name="Whiston E."/>
            <person name="Hung C.-Y."/>
            <person name="McMahan C."/>
            <person name="White J."/>
            <person name="Sykes S."/>
            <person name="Heiman D."/>
            <person name="Young S."/>
            <person name="Zeng Q."/>
            <person name="Abouelleil A."/>
            <person name="Aftuck L."/>
            <person name="Bessette D."/>
            <person name="Brown A."/>
            <person name="FitzGerald M."/>
            <person name="Lui A."/>
            <person name="Macdonald J.P."/>
            <person name="Priest M."/>
            <person name="Orbach M.J."/>
            <person name="Galgiani J.N."/>
            <person name="Kirkland T.N."/>
            <person name="Cole G.T."/>
            <person name="Birren B.W."/>
            <person name="Henn M.R."/>
            <person name="Taylor J.W."/>
            <person name="Rounsley S.D."/>
        </authorList>
    </citation>
    <scope>GENOME REANNOTATION</scope>
    <source>
        <strain evidence="2">RS</strain>
    </source>
</reference>
<dbReference type="InParanoid" id="J3K7P7"/>
<proteinExistence type="predicted"/>
<dbReference type="GeneID" id="24164657"/>
<dbReference type="KEGG" id="cim:CIMG_13030"/>
<evidence type="ECO:0000313" key="1">
    <source>
        <dbReference type="EMBL" id="EAS30742.3"/>
    </source>
</evidence>
<gene>
    <name evidence="1" type="ORF">CIMG_13030</name>
</gene>
<protein>
    <submittedName>
        <fullName evidence="1">Uncharacterized protein</fullName>
    </submittedName>
</protein>
<dbReference type="Proteomes" id="UP000001261">
    <property type="component" value="Unassembled WGS sequence"/>
</dbReference>
<evidence type="ECO:0000313" key="2">
    <source>
        <dbReference type="Proteomes" id="UP000001261"/>
    </source>
</evidence>
<dbReference type="AlphaFoldDB" id="J3K7P7"/>
<dbReference type="VEuPathDB" id="FungiDB:CIMG_13030"/>